<name>A0A1B8Y8Y5_XENTR</name>
<sequence>MALCPTDTLRLWPCARQTPLDYGGGSIKTARVTINPMAKVHFFYLSLVPYDLHIGVVAKGHNALPFFLYFTIKSARQVKWNV</sequence>
<accession>A0A1B8Y8Y5</accession>
<reference evidence="1" key="3">
    <citation type="submission" date="2016-05" db="EMBL/GenBank/DDBJ databases">
        <title>WGS assembly of Xenopus tropicalis.</title>
        <authorList>
            <person name="Sessions A."/>
            <person name="Jenkins J."/>
            <person name="Mitros T."/>
            <person name="Lyons J.T."/>
            <person name="Dichmann D.S."/>
            <person name="Robert J."/>
            <person name="Harland R.M."/>
            <person name="Rokhsar D.S."/>
        </authorList>
    </citation>
    <scope>NUCLEOTIDE SEQUENCE</scope>
    <source>
        <strain evidence="1">Nigerian</strain>
    </source>
</reference>
<reference evidence="1" key="1">
    <citation type="submission" date="2009-11" db="EMBL/GenBank/DDBJ databases">
        <authorList>
            <consortium name="US DOE Joint Genome Institute (JGI-PGF)"/>
            <person name="Ottilar R."/>
            <person name="Schmutz J."/>
            <person name="Salamov A."/>
            <person name="Cheng J.F."/>
            <person name="Lucas S."/>
            <person name="Pitluck S."/>
            <person name="Gundlach H."/>
            <person name="Guo Y."/>
            <person name="Haberer G."/>
            <person name="Nasrallah J."/>
            <person name="Mayer K.F.X."/>
            <person name="van de Peer Y."/>
            <person name="Weigel D."/>
            <person name="Grigoriev I.V."/>
        </authorList>
    </citation>
    <scope>NUCLEOTIDE SEQUENCE</scope>
    <source>
        <strain evidence="1">Nigerian</strain>
    </source>
</reference>
<protein>
    <submittedName>
        <fullName evidence="1">Uncharacterized protein</fullName>
    </submittedName>
</protein>
<organism evidence="1">
    <name type="scientific">Xenopus tropicalis</name>
    <name type="common">Western clawed frog</name>
    <name type="synonym">Silurana tropicalis</name>
    <dbReference type="NCBI Taxonomy" id="8364"/>
    <lineage>
        <taxon>Eukaryota</taxon>
        <taxon>Metazoa</taxon>
        <taxon>Chordata</taxon>
        <taxon>Craniata</taxon>
        <taxon>Vertebrata</taxon>
        <taxon>Euteleostomi</taxon>
        <taxon>Amphibia</taxon>
        <taxon>Batrachia</taxon>
        <taxon>Anura</taxon>
        <taxon>Pipoidea</taxon>
        <taxon>Pipidae</taxon>
        <taxon>Xenopodinae</taxon>
        <taxon>Xenopus</taxon>
        <taxon>Silurana</taxon>
    </lineage>
</organism>
<dbReference type="AlphaFoldDB" id="A0A1B8Y8Y5"/>
<gene>
    <name evidence="1" type="ORF">XENTR_v90028989mg</name>
</gene>
<dbReference type="EMBL" id="KV460378">
    <property type="protein sequence ID" value="OCA19460.1"/>
    <property type="molecule type" value="Genomic_DNA"/>
</dbReference>
<reference evidence="1" key="2">
    <citation type="journal article" date="2010" name="Science">
        <title>The genome of the Western clawed frog Xenopus tropicalis.</title>
        <authorList>
            <person name="Hellsten U."/>
            <person name="Harland R.M."/>
            <person name="Gilchrist M.J."/>
            <person name="Hendrix D."/>
            <person name="Jurka J."/>
            <person name="Kapitonov V."/>
            <person name="Ovcharenko I."/>
            <person name="Putnam N.H."/>
            <person name="Shu S."/>
            <person name="Taher L."/>
            <person name="Blitz I.L."/>
            <person name="Blumberg B."/>
            <person name="Dichmann D.S."/>
            <person name="Dubchak I."/>
            <person name="Amaya E."/>
            <person name="Detter J.C."/>
            <person name="Fletcher R."/>
            <person name="Gerhard D.S."/>
            <person name="Goodstein D."/>
            <person name="Graves T."/>
            <person name="Grigoriev I.V."/>
            <person name="Grimwood J."/>
            <person name="Kawashima T."/>
            <person name="Lindquist E."/>
            <person name="Lucas S.M."/>
            <person name="Mead P.E."/>
            <person name="Mitros T."/>
            <person name="Ogino H."/>
            <person name="Ohta Y."/>
            <person name="Poliakov A.V."/>
            <person name="Pollet N."/>
            <person name="Robert J."/>
            <person name="Salamov A."/>
            <person name="Sater A.K."/>
            <person name="Schmutz J."/>
            <person name="Terry A."/>
            <person name="Vize P.D."/>
            <person name="Warren W.C."/>
            <person name="Wells D."/>
            <person name="Wills A."/>
            <person name="Wilson R.K."/>
            <person name="Zimmerman L.B."/>
            <person name="Zorn A.M."/>
            <person name="Grainger R."/>
            <person name="Grammer T."/>
            <person name="Khokha M.K."/>
            <person name="Richardson P.M."/>
            <person name="Rokhsar D.S."/>
        </authorList>
    </citation>
    <scope>NUCLEOTIDE SEQUENCE [LARGE SCALE GENOMIC DNA]</scope>
    <source>
        <strain evidence="1">Nigerian</strain>
    </source>
</reference>
<evidence type="ECO:0000313" key="1">
    <source>
        <dbReference type="EMBL" id="OCA19460.1"/>
    </source>
</evidence>
<proteinExistence type="predicted"/>